<dbReference type="PROSITE" id="PS50949">
    <property type="entry name" value="HTH_GNTR"/>
    <property type="match status" value="1"/>
</dbReference>
<dbReference type="Gene3D" id="1.10.10.10">
    <property type="entry name" value="Winged helix-like DNA-binding domain superfamily/Winged helix DNA-binding domain"/>
    <property type="match status" value="1"/>
</dbReference>
<dbReference type="SUPFAM" id="SSF46785">
    <property type="entry name" value="Winged helix' DNA-binding domain"/>
    <property type="match status" value="1"/>
</dbReference>
<dbReference type="Pfam" id="PF07729">
    <property type="entry name" value="FCD"/>
    <property type="match status" value="1"/>
</dbReference>
<keyword evidence="1" id="KW-0805">Transcription regulation</keyword>
<dbReference type="SMART" id="SM00895">
    <property type="entry name" value="FCD"/>
    <property type="match status" value="1"/>
</dbReference>
<reference evidence="5" key="1">
    <citation type="submission" date="2022-05" db="EMBL/GenBank/DDBJ databases">
        <title>Comparative genomics of Staphylococcus equorum isolates.</title>
        <authorList>
            <person name="Luelf R.H."/>
        </authorList>
    </citation>
    <scope>NUCLEOTIDE SEQUENCE</scope>
    <source>
        <strain evidence="5">TMW 2.2343</strain>
    </source>
</reference>
<dbReference type="InterPro" id="IPR036388">
    <property type="entry name" value="WH-like_DNA-bd_sf"/>
</dbReference>
<dbReference type="Proteomes" id="UP001152302">
    <property type="component" value="Unassembled WGS sequence"/>
</dbReference>
<dbReference type="InterPro" id="IPR011711">
    <property type="entry name" value="GntR_C"/>
</dbReference>
<evidence type="ECO:0000256" key="3">
    <source>
        <dbReference type="ARBA" id="ARBA00023163"/>
    </source>
</evidence>
<gene>
    <name evidence="5" type="ORF">M4L21_01715</name>
</gene>
<dbReference type="SUPFAM" id="SSF48008">
    <property type="entry name" value="GntR ligand-binding domain-like"/>
    <property type="match status" value="1"/>
</dbReference>
<dbReference type="EMBL" id="JAMBPX010000001">
    <property type="protein sequence ID" value="MDG0858027.1"/>
    <property type="molecule type" value="Genomic_DNA"/>
</dbReference>
<comment type="caution">
    <text evidence="5">The sequence shown here is derived from an EMBL/GenBank/DDBJ whole genome shotgun (WGS) entry which is preliminary data.</text>
</comment>
<keyword evidence="2" id="KW-0238">DNA-binding</keyword>
<dbReference type="GO" id="GO:0003677">
    <property type="term" value="F:DNA binding"/>
    <property type="evidence" value="ECO:0007669"/>
    <property type="project" value="UniProtKB-KW"/>
</dbReference>
<evidence type="ECO:0000313" key="5">
    <source>
        <dbReference type="EMBL" id="MDG0858027.1"/>
    </source>
</evidence>
<sequence>MYDSLKKVNRNSIKQEIYDQVKRSLFNNELPLDQFITEVELSNLLDVSRTPVREAINELVLEQLMIFKPRKGYKVNTFTNHEIDQIFLLRESLEIACVPFIVQIIDEDHIRDLKAIIEKQIKAAQNDDYYTFMSLDKSFHTYLMEIIQFELFLKSYNVQHDLSILIGTQGLKSQGRMIEVIDEHNEIMNALSHKDEKAIVNAMKSHLEKSMTAFKVK</sequence>
<dbReference type="CDD" id="cd07377">
    <property type="entry name" value="WHTH_GntR"/>
    <property type="match status" value="1"/>
</dbReference>
<protein>
    <submittedName>
        <fullName evidence="5">GntR family transcriptional regulator</fullName>
    </submittedName>
</protein>
<dbReference type="AlphaFoldDB" id="A0A9X4QZS2"/>
<dbReference type="Pfam" id="PF00392">
    <property type="entry name" value="GntR"/>
    <property type="match status" value="1"/>
</dbReference>
<accession>A0A9X4QZS2</accession>
<proteinExistence type="predicted"/>
<dbReference type="Gene3D" id="1.20.120.530">
    <property type="entry name" value="GntR ligand-binding domain-like"/>
    <property type="match status" value="1"/>
</dbReference>
<keyword evidence="3" id="KW-0804">Transcription</keyword>
<evidence type="ECO:0000313" key="6">
    <source>
        <dbReference type="Proteomes" id="UP001152302"/>
    </source>
</evidence>
<evidence type="ECO:0000256" key="1">
    <source>
        <dbReference type="ARBA" id="ARBA00023015"/>
    </source>
</evidence>
<evidence type="ECO:0000256" key="2">
    <source>
        <dbReference type="ARBA" id="ARBA00023125"/>
    </source>
</evidence>
<dbReference type="RefSeq" id="WP_277580246.1">
    <property type="nucleotide sequence ID" value="NZ_JAMBPV010000001.1"/>
</dbReference>
<dbReference type="PANTHER" id="PTHR43537">
    <property type="entry name" value="TRANSCRIPTIONAL REGULATOR, GNTR FAMILY"/>
    <property type="match status" value="1"/>
</dbReference>
<evidence type="ECO:0000259" key="4">
    <source>
        <dbReference type="PROSITE" id="PS50949"/>
    </source>
</evidence>
<dbReference type="InterPro" id="IPR036390">
    <property type="entry name" value="WH_DNA-bd_sf"/>
</dbReference>
<dbReference type="InterPro" id="IPR008920">
    <property type="entry name" value="TF_FadR/GntR_C"/>
</dbReference>
<name>A0A9X4QZS2_9STAP</name>
<dbReference type="PANTHER" id="PTHR43537:SF51">
    <property type="entry name" value="HTH-TYPE TRANSCRIPTIONAL REGULATOR LGOR-RELATED"/>
    <property type="match status" value="1"/>
</dbReference>
<dbReference type="InterPro" id="IPR000524">
    <property type="entry name" value="Tscrpt_reg_HTH_GntR"/>
</dbReference>
<feature type="domain" description="HTH gntR-type" evidence="4">
    <location>
        <begin position="11"/>
        <end position="78"/>
    </location>
</feature>
<organism evidence="5 6">
    <name type="scientific">Staphylococcus equorum</name>
    <dbReference type="NCBI Taxonomy" id="246432"/>
    <lineage>
        <taxon>Bacteria</taxon>
        <taxon>Bacillati</taxon>
        <taxon>Bacillota</taxon>
        <taxon>Bacilli</taxon>
        <taxon>Bacillales</taxon>
        <taxon>Staphylococcaceae</taxon>
        <taxon>Staphylococcus</taxon>
    </lineage>
</organism>
<dbReference type="GO" id="GO:0003700">
    <property type="term" value="F:DNA-binding transcription factor activity"/>
    <property type="evidence" value="ECO:0007669"/>
    <property type="project" value="InterPro"/>
</dbReference>
<dbReference type="SMART" id="SM00345">
    <property type="entry name" value="HTH_GNTR"/>
    <property type="match status" value="1"/>
</dbReference>